<protein>
    <recommendedName>
        <fullName evidence="3">FBD domain-containing protein</fullName>
    </recommendedName>
</protein>
<organism evidence="1 2">
    <name type="scientific">Microthlaspi erraticum</name>
    <dbReference type="NCBI Taxonomy" id="1685480"/>
    <lineage>
        <taxon>Eukaryota</taxon>
        <taxon>Viridiplantae</taxon>
        <taxon>Streptophyta</taxon>
        <taxon>Embryophyta</taxon>
        <taxon>Tracheophyta</taxon>
        <taxon>Spermatophyta</taxon>
        <taxon>Magnoliopsida</taxon>
        <taxon>eudicotyledons</taxon>
        <taxon>Gunneridae</taxon>
        <taxon>Pentapetalae</taxon>
        <taxon>rosids</taxon>
        <taxon>malvids</taxon>
        <taxon>Brassicales</taxon>
        <taxon>Brassicaceae</taxon>
        <taxon>Coluteocarpeae</taxon>
        <taxon>Microthlaspi</taxon>
    </lineage>
</organism>
<name>A0A6D2KIS7_9BRAS</name>
<dbReference type="Proteomes" id="UP000467841">
    <property type="component" value="Unassembled WGS sequence"/>
</dbReference>
<dbReference type="EMBL" id="CACVBM020001573">
    <property type="protein sequence ID" value="CAA7054397.1"/>
    <property type="molecule type" value="Genomic_DNA"/>
</dbReference>
<accession>A0A6D2KIS7</accession>
<evidence type="ECO:0000313" key="1">
    <source>
        <dbReference type="EMBL" id="CAA7054397.1"/>
    </source>
</evidence>
<dbReference type="AlphaFoldDB" id="A0A6D2KIS7"/>
<evidence type="ECO:0000313" key="2">
    <source>
        <dbReference type="Proteomes" id="UP000467841"/>
    </source>
</evidence>
<evidence type="ECO:0008006" key="3">
    <source>
        <dbReference type="Google" id="ProtNLM"/>
    </source>
</evidence>
<sequence length="75" mass="8575">MFLEEVIFPSDTSSCILDTPRLEYLSLKDSNFKSFNVISMSDCAEVDTDVDKYLDSPRDALICVNLKFFGRRKSP</sequence>
<comment type="caution">
    <text evidence="1">The sequence shown here is derived from an EMBL/GenBank/DDBJ whole genome shotgun (WGS) entry which is preliminary data.</text>
</comment>
<keyword evidence="2" id="KW-1185">Reference proteome</keyword>
<proteinExistence type="predicted"/>
<gene>
    <name evidence="1" type="ORF">MERR_LOCUS41633</name>
</gene>
<reference evidence="1" key="1">
    <citation type="submission" date="2020-01" db="EMBL/GenBank/DDBJ databases">
        <authorList>
            <person name="Mishra B."/>
        </authorList>
    </citation>
    <scope>NUCLEOTIDE SEQUENCE [LARGE SCALE GENOMIC DNA]</scope>
</reference>